<reference evidence="2" key="1">
    <citation type="journal article" date="2015" name="Nature">
        <title>Complex archaea that bridge the gap between prokaryotes and eukaryotes.</title>
        <authorList>
            <person name="Spang A."/>
            <person name="Saw J.H."/>
            <person name="Jorgensen S.L."/>
            <person name="Zaremba-Niedzwiedzka K."/>
            <person name="Martijn J."/>
            <person name="Lind A.E."/>
            <person name="van Eijk R."/>
            <person name="Schleper C."/>
            <person name="Guy L."/>
            <person name="Ettema T.J."/>
        </authorList>
    </citation>
    <scope>NUCLEOTIDE SEQUENCE</scope>
</reference>
<name>A0A0F9NH46_9ZZZZ</name>
<accession>A0A0F9NH46</accession>
<keyword evidence="1" id="KW-1133">Transmembrane helix</keyword>
<proteinExistence type="predicted"/>
<dbReference type="AlphaFoldDB" id="A0A0F9NH46"/>
<sequence length="51" mass="5832">METLDSLITASIVGGIYFTIQVLGHRYMLRVNRELNQAKDSKDNDESNCRD</sequence>
<protein>
    <submittedName>
        <fullName evidence="2">Uncharacterized protein</fullName>
    </submittedName>
</protein>
<gene>
    <name evidence="2" type="ORF">LCGC14_1336900</name>
</gene>
<keyword evidence="1" id="KW-0812">Transmembrane</keyword>
<evidence type="ECO:0000256" key="1">
    <source>
        <dbReference type="SAM" id="Phobius"/>
    </source>
</evidence>
<feature type="transmembrane region" description="Helical" evidence="1">
    <location>
        <begin position="6"/>
        <end position="24"/>
    </location>
</feature>
<organism evidence="2">
    <name type="scientific">marine sediment metagenome</name>
    <dbReference type="NCBI Taxonomy" id="412755"/>
    <lineage>
        <taxon>unclassified sequences</taxon>
        <taxon>metagenomes</taxon>
        <taxon>ecological metagenomes</taxon>
    </lineage>
</organism>
<comment type="caution">
    <text evidence="2">The sequence shown here is derived from an EMBL/GenBank/DDBJ whole genome shotgun (WGS) entry which is preliminary data.</text>
</comment>
<keyword evidence="1" id="KW-0472">Membrane</keyword>
<evidence type="ECO:0000313" key="2">
    <source>
        <dbReference type="EMBL" id="KKM80732.1"/>
    </source>
</evidence>
<dbReference type="EMBL" id="LAZR01008136">
    <property type="protein sequence ID" value="KKM80732.1"/>
    <property type="molecule type" value="Genomic_DNA"/>
</dbReference>